<dbReference type="Proteomes" id="UP001280121">
    <property type="component" value="Unassembled WGS sequence"/>
</dbReference>
<dbReference type="InterPro" id="IPR012337">
    <property type="entry name" value="RNaseH-like_sf"/>
</dbReference>
<dbReference type="CDD" id="cd06222">
    <property type="entry name" value="RNase_H_like"/>
    <property type="match status" value="1"/>
</dbReference>
<sequence>MYVSSKVSKARSMNLARIIGVQLVGCHEGYLGLLSFVRKNKKHLFTSIRDGVCDKIKGWQCKLFSVGGKEVLLKVVLQAISAYSMSLFRLLKGLIDDLHRLSARFWSENYARLSVGSVNMLDSVSWCPPDTGIFKMITDAEMDVTNGKVSLGIIIRDCDGCVMASSVQPLSCRVSAQVAEALAMLKGLNFAIEFGLVPCTLESDTKVIVDLVNVNTVPCSDVGLIIGDICNFLITHPGCIIVFASIRANKVSHSLAQLGLNYDCNRFWMEKVPQYAVPVVLGDCPSLL</sequence>
<dbReference type="GO" id="GO:0003676">
    <property type="term" value="F:nucleic acid binding"/>
    <property type="evidence" value="ECO:0007669"/>
    <property type="project" value="InterPro"/>
</dbReference>
<dbReference type="EMBL" id="JANJYI010000005">
    <property type="protein sequence ID" value="KAK2649550.1"/>
    <property type="molecule type" value="Genomic_DNA"/>
</dbReference>
<comment type="caution">
    <text evidence="2">The sequence shown here is derived from an EMBL/GenBank/DDBJ whole genome shotgun (WGS) entry which is preliminary data.</text>
</comment>
<dbReference type="AlphaFoldDB" id="A0AAD9U7X6"/>
<dbReference type="GO" id="GO:0004523">
    <property type="term" value="F:RNA-DNA hybrid ribonuclease activity"/>
    <property type="evidence" value="ECO:0007669"/>
    <property type="project" value="InterPro"/>
</dbReference>
<accession>A0AAD9U7X6</accession>
<feature type="domain" description="RNase H type-1" evidence="1">
    <location>
        <begin position="139"/>
        <end position="257"/>
    </location>
</feature>
<dbReference type="Gene3D" id="3.30.420.10">
    <property type="entry name" value="Ribonuclease H-like superfamily/Ribonuclease H"/>
    <property type="match status" value="1"/>
</dbReference>
<dbReference type="InterPro" id="IPR002156">
    <property type="entry name" value="RNaseH_domain"/>
</dbReference>
<dbReference type="SUPFAM" id="SSF53098">
    <property type="entry name" value="Ribonuclease H-like"/>
    <property type="match status" value="1"/>
</dbReference>
<dbReference type="InterPro" id="IPR044730">
    <property type="entry name" value="RNase_H-like_dom_plant"/>
</dbReference>
<proteinExistence type="predicted"/>
<dbReference type="PANTHER" id="PTHR47074:SF11">
    <property type="entry name" value="REVERSE TRANSCRIPTASE-LIKE PROTEIN"/>
    <property type="match status" value="1"/>
</dbReference>
<dbReference type="Pfam" id="PF13456">
    <property type="entry name" value="RVT_3"/>
    <property type="match status" value="1"/>
</dbReference>
<name>A0AAD9U7X6_9ROSI</name>
<dbReference type="InterPro" id="IPR036397">
    <property type="entry name" value="RNaseH_sf"/>
</dbReference>
<organism evidence="2 3">
    <name type="scientific">Dipteronia dyeriana</name>
    <dbReference type="NCBI Taxonomy" id="168575"/>
    <lineage>
        <taxon>Eukaryota</taxon>
        <taxon>Viridiplantae</taxon>
        <taxon>Streptophyta</taxon>
        <taxon>Embryophyta</taxon>
        <taxon>Tracheophyta</taxon>
        <taxon>Spermatophyta</taxon>
        <taxon>Magnoliopsida</taxon>
        <taxon>eudicotyledons</taxon>
        <taxon>Gunneridae</taxon>
        <taxon>Pentapetalae</taxon>
        <taxon>rosids</taxon>
        <taxon>malvids</taxon>
        <taxon>Sapindales</taxon>
        <taxon>Sapindaceae</taxon>
        <taxon>Hippocastanoideae</taxon>
        <taxon>Acereae</taxon>
        <taxon>Dipteronia</taxon>
    </lineage>
</organism>
<dbReference type="PANTHER" id="PTHR47074">
    <property type="entry name" value="BNAC02G40300D PROTEIN"/>
    <property type="match status" value="1"/>
</dbReference>
<gene>
    <name evidence="2" type="ORF">Ddye_017039</name>
</gene>
<dbReference type="InterPro" id="IPR052929">
    <property type="entry name" value="RNase_H-like_EbsB-rel"/>
</dbReference>
<keyword evidence="3" id="KW-1185">Reference proteome</keyword>
<evidence type="ECO:0000313" key="3">
    <source>
        <dbReference type="Proteomes" id="UP001280121"/>
    </source>
</evidence>
<reference evidence="2" key="1">
    <citation type="journal article" date="2023" name="Plant J.">
        <title>Genome sequences and population genomics provide insights into the demographic history, inbreeding, and mutation load of two 'living fossil' tree species of Dipteronia.</title>
        <authorList>
            <person name="Feng Y."/>
            <person name="Comes H.P."/>
            <person name="Chen J."/>
            <person name="Zhu S."/>
            <person name="Lu R."/>
            <person name="Zhang X."/>
            <person name="Li P."/>
            <person name="Qiu J."/>
            <person name="Olsen K.M."/>
            <person name="Qiu Y."/>
        </authorList>
    </citation>
    <scope>NUCLEOTIDE SEQUENCE</scope>
    <source>
        <strain evidence="2">KIB01</strain>
    </source>
</reference>
<evidence type="ECO:0000313" key="2">
    <source>
        <dbReference type="EMBL" id="KAK2649550.1"/>
    </source>
</evidence>
<evidence type="ECO:0000259" key="1">
    <source>
        <dbReference type="Pfam" id="PF13456"/>
    </source>
</evidence>
<protein>
    <recommendedName>
        <fullName evidence="1">RNase H type-1 domain-containing protein</fullName>
    </recommendedName>
</protein>